<sequence length="335" mass="35827">MVQIASQAASNEAPPMAMALYAAGFNAWNQLYFGEDSSCSDPEDVFTFTKVLTDNALERPYAGLHYTLVRGQSGHHVAGNGTDLTHHIDTTFVAGNGLTLSVHTEGSQKSKDIQTNGTEPPRGHCIVKYTSYEDCKAGHNPVTLPWTKPIQEVAPYEAGFVVLFQDGTVATLGDARYQECLARDVTTESAADKLEPVPDLMSLGDPIKHVSASGYVLAALTESGSVYIWGRKAPGSHDQYADIFDDLGAIPNYCEIGGGLDVQDFALGDSHAIALTTDGDVYVIGGNRNGQLGVGQFRDFLVREWTRINLGLPASCHIVGVAAGPRSSFIITACK</sequence>
<evidence type="ECO:0000313" key="3">
    <source>
        <dbReference type="Proteomes" id="UP000707071"/>
    </source>
</evidence>
<accession>A0A9P7QKJ7</accession>
<evidence type="ECO:0000256" key="1">
    <source>
        <dbReference type="PROSITE-ProRule" id="PRU00235"/>
    </source>
</evidence>
<dbReference type="InterPro" id="IPR000408">
    <property type="entry name" value="Reg_chr_condens"/>
</dbReference>
<name>A0A9P7QKJ7_9HYPO</name>
<dbReference type="GO" id="GO:0005085">
    <property type="term" value="F:guanyl-nucleotide exchange factor activity"/>
    <property type="evidence" value="ECO:0007669"/>
    <property type="project" value="TreeGrafter"/>
</dbReference>
<reference evidence="2 3" key="1">
    <citation type="journal article" date="2020" name="bioRxiv">
        <title>Whole genome comparisons of ergot fungi reveals the divergence and evolution of species within the genus Claviceps are the result of varying mechanisms driving genome evolution and host range expansion.</title>
        <authorList>
            <person name="Wyka S.A."/>
            <person name="Mondo S.J."/>
            <person name="Liu M."/>
            <person name="Dettman J."/>
            <person name="Nalam V."/>
            <person name="Broders K.D."/>
        </authorList>
    </citation>
    <scope>NUCLEOTIDE SEQUENCE [LARGE SCALE GENOMIC DNA]</scope>
    <source>
        <strain evidence="2 3">Clav52</strain>
    </source>
</reference>
<dbReference type="PANTHER" id="PTHR45982">
    <property type="entry name" value="REGULATOR OF CHROMOSOME CONDENSATION"/>
    <property type="match status" value="1"/>
</dbReference>
<evidence type="ECO:0000313" key="2">
    <source>
        <dbReference type="EMBL" id="KAG6300170.1"/>
    </source>
</evidence>
<dbReference type="Pfam" id="PF13540">
    <property type="entry name" value="RCC1_2"/>
    <property type="match status" value="1"/>
</dbReference>
<dbReference type="PANTHER" id="PTHR45982:SF1">
    <property type="entry name" value="REGULATOR OF CHROMOSOME CONDENSATION"/>
    <property type="match status" value="1"/>
</dbReference>
<proteinExistence type="predicted"/>
<comment type="caution">
    <text evidence="2">The sequence shown here is derived from an EMBL/GenBank/DDBJ whole genome shotgun (WGS) entry which is preliminary data.</text>
</comment>
<dbReference type="GO" id="GO:0005737">
    <property type="term" value="C:cytoplasm"/>
    <property type="evidence" value="ECO:0007669"/>
    <property type="project" value="TreeGrafter"/>
</dbReference>
<protein>
    <recommendedName>
        <fullName evidence="4">Alpha-tubulin suppressor</fullName>
    </recommendedName>
</protein>
<gene>
    <name evidence="2" type="ORF">E4U09_007310</name>
</gene>
<dbReference type="PROSITE" id="PS50012">
    <property type="entry name" value="RCC1_3"/>
    <property type="match status" value="2"/>
</dbReference>
<dbReference type="SUPFAM" id="SSF50985">
    <property type="entry name" value="RCC1/BLIP-II"/>
    <property type="match status" value="1"/>
</dbReference>
<feature type="repeat" description="RCC1" evidence="1">
    <location>
        <begin position="279"/>
        <end position="334"/>
    </location>
</feature>
<organism evidence="2 3">
    <name type="scientific">Claviceps aff. purpurea</name>
    <dbReference type="NCBI Taxonomy" id="1967640"/>
    <lineage>
        <taxon>Eukaryota</taxon>
        <taxon>Fungi</taxon>
        <taxon>Dikarya</taxon>
        <taxon>Ascomycota</taxon>
        <taxon>Pezizomycotina</taxon>
        <taxon>Sordariomycetes</taxon>
        <taxon>Hypocreomycetidae</taxon>
        <taxon>Hypocreales</taxon>
        <taxon>Clavicipitaceae</taxon>
        <taxon>Claviceps</taxon>
    </lineage>
</organism>
<evidence type="ECO:0008006" key="4">
    <source>
        <dbReference type="Google" id="ProtNLM"/>
    </source>
</evidence>
<dbReference type="Proteomes" id="UP000707071">
    <property type="component" value="Unassembled WGS sequence"/>
</dbReference>
<dbReference type="EMBL" id="SRRH01000073">
    <property type="protein sequence ID" value="KAG6300170.1"/>
    <property type="molecule type" value="Genomic_DNA"/>
</dbReference>
<dbReference type="InterPro" id="IPR051553">
    <property type="entry name" value="Ran_GTPase-activating"/>
</dbReference>
<dbReference type="AlphaFoldDB" id="A0A9P7QKJ7"/>
<keyword evidence="3" id="KW-1185">Reference proteome</keyword>
<dbReference type="InterPro" id="IPR009091">
    <property type="entry name" value="RCC1/BLIP-II"/>
</dbReference>
<dbReference type="Gene3D" id="2.130.10.30">
    <property type="entry name" value="Regulator of chromosome condensation 1/beta-lactamase-inhibitor protein II"/>
    <property type="match status" value="1"/>
</dbReference>
<feature type="repeat" description="RCC1" evidence="1">
    <location>
        <begin position="224"/>
        <end position="278"/>
    </location>
</feature>